<keyword evidence="11" id="KW-0378">Hydrolase</keyword>
<evidence type="ECO:0000256" key="1">
    <source>
        <dbReference type="ARBA" id="ARBA00004141"/>
    </source>
</evidence>
<dbReference type="InterPro" id="IPR038076">
    <property type="entry name" value="MgtE_N_sf"/>
</dbReference>
<evidence type="ECO:0000259" key="10">
    <source>
        <dbReference type="PROSITE" id="PS51371"/>
    </source>
</evidence>
<feature type="transmembrane region" description="Helical" evidence="9">
    <location>
        <begin position="314"/>
        <end position="332"/>
    </location>
</feature>
<evidence type="ECO:0000256" key="2">
    <source>
        <dbReference type="ARBA" id="ARBA00009749"/>
    </source>
</evidence>
<dbReference type="InterPro" id="IPR006669">
    <property type="entry name" value="MgtE_transporter"/>
</dbReference>
<feature type="transmembrane region" description="Helical" evidence="9">
    <location>
        <begin position="361"/>
        <end position="381"/>
    </location>
</feature>
<dbReference type="InterPro" id="IPR046342">
    <property type="entry name" value="CBS_dom_sf"/>
</dbReference>
<dbReference type="RefSeq" id="WP_245809210.1">
    <property type="nucleotide sequence ID" value="NZ_LT828540.1"/>
</dbReference>
<dbReference type="InterPro" id="IPR000644">
    <property type="entry name" value="CBS_dom"/>
</dbReference>
<evidence type="ECO:0000256" key="4">
    <source>
        <dbReference type="ARBA" id="ARBA00022692"/>
    </source>
</evidence>
<dbReference type="InterPro" id="IPR036739">
    <property type="entry name" value="SLC41_membr_dom_sf"/>
</dbReference>
<comment type="subcellular location">
    <subcellularLocation>
        <location evidence="9">Cell membrane</location>
        <topology evidence="9">Multi-pass membrane protein</topology>
    </subcellularLocation>
    <subcellularLocation>
        <location evidence="1">Membrane</location>
        <topology evidence="1">Multi-pass membrane protein</topology>
    </subcellularLocation>
</comment>
<comment type="subunit">
    <text evidence="9">Homodimer.</text>
</comment>
<dbReference type="SUPFAM" id="SSF158791">
    <property type="entry name" value="MgtE N-terminal domain-like"/>
    <property type="match status" value="1"/>
</dbReference>
<sequence length="455" mass="50151">MMQKDKNVILADSIKRLLRRGATKSLQKIIKKTHAADLSLVFRELSKNNRLKMFNLMTDPEQKGVLLSELEESIFLELIAQLDLKVIVEIFENMAADDVVELLGYLEEELADAILEKMKNEDSLEVEHLMSYGEDTAGSIMVPDFIAIKENMGASDVISALQNDYADVEMPFYIYVVDEYGKLVGVCSLRQLVVVHPQKPLKEFMATDIVSVNTYTDREDVAEIVARYDYLAVPVVDDDNRLVGIVTVDDVIDIISEEATVDILKMAGVGEDYIETQTIFRGTRIRLPWLFTSFLGGLAAFFIIGGFEASLEKYAYLAAFIPVIMGMGGNIGTQSSTIVVRGIATGRINTRDLWSVVSKELAIGIILGLVYGLFIGVVAKIRFFSEPLSLQLSISVCLAVISSMSVAALVGSLVPMLFEKVNIDPAVATGPFVTTSVDIVSVYCYFMIATLLLGI</sequence>
<dbReference type="EMBL" id="HF547348">
    <property type="protein sequence ID" value="CCO06612.1"/>
    <property type="molecule type" value="Genomic_DNA"/>
</dbReference>
<dbReference type="SUPFAM" id="SSF161093">
    <property type="entry name" value="MgtE membrane domain-like"/>
    <property type="match status" value="1"/>
</dbReference>
<keyword evidence="9" id="KW-0479">Metal-binding</keyword>
<dbReference type="Proteomes" id="UP000191931">
    <property type="component" value="Unassembled WGS sequence"/>
</dbReference>
<evidence type="ECO:0000256" key="8">
    <source>
        <dbReference type="PROSITE-ProRule" id="PRU00703"/>
    </source>
</evidence>
<keyword evidence="3 9" id="KW-0813">Transport</keyword>
<dbReference type="GO" id="GO:0005886">
    <property type="term" value="C:plasma membrane"/>
    <property type="evidence" value="ECO:0007669"/>
    <property type="project" value="UniProtKB-SubCell"/>
</dbReference>
<comment type="function">
    <text evidence="9">Acts as a magnesium transporter.</text>
</comment>
<organism evidence="11">
    <name type="scientific">Desulfamplus magnetovallimortis</name>
    <dbReference type="NCBI Taxonomy" id="1246637"/>
    <lineage>
        <taxon>Bacteria</taxon>
        <taxon>Pseudomonadati</taxon>
        <taxon>Thermodesulfobacteriota</taxon>
        <taxon>Desulfobacteria</taxon>
        <taxon>Desulfobacterales</taxon>
        <taxon>Desulfobacteraceae</taxon>
        <taxon>Desulfamplus</taxon>
    </lineage>
</organism>
<dbReference type="Pfam" id="PF01769">
    <property type="entry name" value="MgtE"/>
    <property type="match status" value="1"/>
</dbReference>
<gene>
    <name evidence="11" type="primary">mgtE</name>
    <name evidence="11" type="ORF">DEMABW1_80001</name>
    <name evidence="12" type="ORF">MTBBW1_80001</name>
</gene>
<dbReference type="PANTHER" id="PTHR43773">
    <property type="entry name" value="MAGNESIUM TRANSPORTER MGTE"/>
    <property type="match status" value="1"/>
</dbReference>
<dbReference type="GO" id="GO:0046872">
    <property type="term" value="F:metal ion binding"/>
    <property type="evidence" value="ECO:0007669"/>
    <property type="project" value="UniProtKB-KW"/>
</dbReference>
<evidence type="ECO:0000256" key="7">
    <source>
        <dbReference type="ARBA" id="ARBA00023136"/>
    </source>
</evidence>
<dbReference type="Pfam" id="PF00571">
    <property type="entry name" value="CBS"/>
    <property type="match status" value="2"/>
</dbReference>
<keyword evidence="7 9" id="KW-0472">Membrane</keyword>
<dbReference type="STRING" id="1246637.MTBBW1_80001"/>
<dbReference type="PROSITE" id="PS51371">
    <property type="entry name" value="CBS"/>
    <property type="match status" value="2"/>
</dbReference>
<dbReference type="Gene3D" id="3.10.580.10">
    <property type="entry name" value="CBS-domain"/>
    <property type="match status" value="1"/>
</dbReference>
<evidence type="ECO:0000256" key="3">
    <source>
        <dbReference type="ARBA" id="ARBA00022448"/>
    </source>
</evidence>
<dbReference type="AlphaFoldDB" id="L0R4Y1"/>
<feature type="transmembrane region" description="Helical" evidence="9">
    <location>
        <begin position="430"/>
        <end position="453"/>
    </location>
</feature>
<dbReference type="Pfam" id="PF03448">
    <property type="entry name" value="MgtE_N"/>
    <property type="match status" value="1"/>
</dbReference>
<dbReference type="GO" id="GO:0015095">
    <property type="term" value="F:magnesium ion transmembrane transporter activity"/>
    <property type="evidence" value="ECO:0007669"/>
    <property type="project" value="UniProtKB-UniRule"/>
</dbReference>
<dbReference type="PANTHER" id="PTHR43773:SF1">
    <property type="entry name" value="MAGNESIUM TRANSPORTER MGTE"/>
    <property type="match status" value="1"/>
</dbReference>
<keyword evidence="6 9" id="KW-1133">Transmembrane helix</keyword>
<dbReference type="SMART" id="SM00924">
    <property type="entry name" value="MgtE_N"/>
    <property type="match status" value="1"/>
</dbReference>
<evidence type="ECO:0000313" key="11">
    <source>
        <dbReference type="EMBL" id="CCO06612.1"/>
    </source>
</evidence>
<protein>
    <recommendedName>
        <fullName evidence="9">Magnesium transporter MgtE</fullName>
    </recommendedName>
</protein>
<reference evidence="11" key="1">
    <citation type="submission" date="2012-10" db="EMBL/GenBank/DDBJ databases">
        <authorList>
            <person name="Lefevre C."/>
        </authorList>
    </citation>
    <scope>NUCLEOTIDE SEQUENCE</scope>
    <source>
        <strain evidence="11">BW-1</strain>
    </source>
</reference>
<keyword evidence="4 9" id="KW-0812">Transmembrane</keyword>
<accession>L0R4Y1</accession>
<feature type="transmembrane region" description="Helical" evidence="9">
    <location>
        <begin position="393"/>
        <end position="418"/>
    </location>
</feature>
<evidence type="ECO:0000256" key="6">
    <source>
        <dbReference type="ARBA" id="ARBA00022989"/>
    </source>
</evidence>
<reference evidence="12 13" key="3">
    <citation type="submission" date="2017-03" db="EMBL/GenBank/DDBJ databases">
        <authorList>
            <person name="Afonso C.L."/>
            <person name="Miller P.J."/>
            <person name="Scott M.A."/>
            <person name="Spackman E."/>
            <person name="Goraichik I."/>
            <person name="Dimitrov K.M."/>
            <person name="Suarez D.L."/>
            <person name="Swayne D.E."/>
        </authorList>
    </citation>
    <scope>NUCLEOTIDE SEQUENCE [LARGE SCALE GENOMIC DNA]</scope>
    <source>
        <strain evidence="12">PRJEB14757</strain>
    </source>
</reference>
<dbReference type="InterPro" id="IPR006668">
    <property type="entry name" value="Mg_transptr_MgtE_intracell_dom"/>
</dbReference>
<keyword evidence="13" id="KW-1185">Reference proteome</keyword>
<dbReference type="Gene3D" id="1.25.60.10">
    <property type="entry name" value="MgtE N-terminal domain-like"/>
    <property type="match status" value="1"/>
</dbReference>
<comment type="similarity">
    <text evidence="2 9">Belongs to the SLC41A transporter family.</text>
</comment>
<keyword evidence="9" id="KW-1003">Cell membrane</keyword>
<feature type="domain" description="CBS" evidence="10">
    <location>
        <begin position="141"/>
        <end position="203"/>
    </location>
</feature>
<evidence type="ECO:0000256" key="5">
    <source>
        <dbReference type="ARBA" id="ARBA00022842"/>
    </source>
</evidence>
<dbReference type="InterPro" id="IPR006667">
    <property type="entry name" value="SLC41_membr_dom"/>
</dbReference>
<dbReference type="NCBIfam" id="TIGR00400">
    <property type="entry name" value="mgtE"/>
    <property type="match status" value="1"/>
</dbReference>
<dbReference type="SMART" id="SM00116">
    <property type="entry name" value="CBS"/>
    <property type="match status" value="2"/>
</dbReference>
<feature type="transmembrane region" description="Helical" evidence="9">
    <location>
        <begin position="287"/>
        <end position="307"/>
    </location>
</feature>
<evidence type="ECO:0000256" key="9">
    <source>
        <dbReference type="RuleBase" id="RU362011"/>
    </source>
</evidence>
<feature type="domain" description="CBS" evidence="10">
    <location>
        <begin position="205"/>
        <end position="263"/>
    </location>
</feature>
<dbReference type="SUPFAM" id="SSF54631">
    <property type="entry name" value="CBS-domain pair"/>
    <property type="match status" value="1"/>
</dbReference>
<dbReference type="CDD" id="cd04606">
    <property type="entry name" value="CBS_pair_Mg_transporter"/>
    <property type="match status" value="1"/>
</dbReference>
<proteinExistence type="inferred from homology"/>
<evidence type="ECO:0000313" key="13">
    <source>
        <dbReference type="Proteomes" id="UP000191931"/>
    </source>
</evidence>
<evidence type="ECO:0000313" key="12">
    <source>
        <dbReference type="EMBL" id="SLM32663.1"/>
    </source>
</evidence>
<keyword evidence="5 9" id="KW-0460">Magnesium</keyword>
<dbReference type="EMBL" id="FWEV01000325">
    <property type="protein sequence ID" value="SLM32663.1"/>
    <property type="molecule type" value="Genomic_DNA"/>
</dbReference>
<reference evidence="11" key="2">
    <citation type="submission" date="2012-12" db="EMBL/GenBank/DDBJ databases">
        <title>Region harboring genes involved in magnetosome formation of Candidatus Desulfamplus magnetosmortis.</title>
        <authorList>
            <person name="Lefevre C.T."/>
            <person name="Bazylinski D.A."/>
        </authorList>
    </citation>
    <scope>NUCLEOTIDE SEQUENCE</scope>
    <source>
        <strain evidence="11">BW-1</strain>
    </source>
</reference>
<name>L0R4Y1_9BACT</name>
<dbReference type="Gene3D" id="1.10.357.20">
    <property type="entry name" value="SLC41 divalent cation transporters, integral membrane domain"/>
    <property type="match status" value="1"/>
</dbReference>
<keyword evidence="8" id="KW-0129">CBS domain</keyword>
<dbReference type="GO" id="GO:0016787">
    <property type="term" value="F:hydrolase activity"/>
    <property type="evidence" value="ECO:0007669"/>
    <property type="project" value="UniProtKB-KW"/>
</dbReference>